<keyword evidence="6" id="KW-1185">Reference proteome</keyword>
<dbReference type="AlphaFoldDB" id="H2ZE68"/>
<reference evidence="6" key="1">
    <citation type="submission" date="2003-08" db="EMBL/GenBank/DDBJ databases">
        <authorList>
            <person name="Birren B."/>
            <person name="Nusbaum C."/>
            <person name="Abebe A."/>
            <person name="Abouelleil A."/>
            <person name="Adekoya E."/>
            <person name="Ait-zahra M."/>
            <person name="Allen N."/>
            <person name="Allen T."/>
            <person name="An P."/>
            <person name="Anderson M."/>
            <person name="Anderson S."/>
            <person name="Arachchi H."/>
            <person name="Armbruster J."/>
            <person name="Bachantsang P."/>
            <person name="Baldwin J."/>
            <person name="Barry A."/>
            <person name="Bayul T."/>
            <person name="Blitshsteyn B."/>
            <person name="Bloom T."/>
            <person name="Blye J."/>
            <person name="Boguslavskiy L."/>
            <person name="Borowsky M."/>
            <person name="Boukhgalter B."/>
            <person name="Brunache A."/>
            <person name="Butler J."/>
            <person name="Calixte N."/>
            <person name="Calvo S."/>
            <person name="Camarata J."/>
            <person name="Campo K."/>
            <person name="Chang J."/>
            <person name="Cheshatsang Y."/>
            <person name="Citroen M."/>
            <person name="Collymore A."/>
            <person name="Considine T."/>
            <person name="Cook A."/>
            <person name="Cooke P."/>
            <person name="Corum B."/>
            <person name="Cuomo C."/>
            <person name="David R."/>
            <person name="Dawoe T."/>
            <person name="Degray S."/>
            <person name="Dodge S."/>
            <person name="Dooley K."/>
            <person name="Dorje P."/>
            <person name="Dorjee K."/>
            <person name="Dorris L."/>
            <person name="Duffey N."/>
            <person name="Dupes A."/>
            <person name="Elkins T."/>
            <person name="Engels R."/>
            <person name="Erickson J."/>
            <person name="Farina A."/>
            <person name="Faro S."/>
            <person name="Ferreira P."/>
            <person name="Fischer H."/>
            <person name="Fitzgerald M."/>
            <person name="Foley K."/>
            <person name="Gage D."/>
            <person name="Galagan J."/>
            <person name="Gearin G."/>
            <person name="Gnerre S."/>
            <person name="Gnirke A."/>
            <person name="Goyette A."/>
            <person name="Graham J."/>
            <person name="Grandbois E."/>
            <person name="Gyaltsen K."/>
            <person name="Hafez N."/>
            <person name="Hagopian D."/>
            <person name="Hagos B."/>
            <person name="Hall J."/>
            <person name="Hatcher B."/>
            <person name="Heller A."/>
            <person name="Higgins H."/>
            <person name="Honan T."/>
            <person name="Horn A."/>
            <person name="Houde N."/>
            <person name="Hughes L."/>
            <person name="Hulme W."/>
            <person name="Husby E."/>
            <person name="Iliev I."/>
            <person name="Jaffe D."/>
            <person name="Jones C."/>
            <person name="Kamal M."/>
            <person name="Kamat A."/>
            <person name="Kamvysselis M."/>
            <person name="Karlsson E."/>
            <person name="Kells C."/>
            <person name="Kieu A."/>
            <person name="Kisner P."/>
            <person name="Kodira C."/>
            <person name="Kulbokas E."/>
            <person name="Labutti K."/>
            <person name="Lama D."/>
            <person name="Landers T."/>
            <person name="Leger J."/>
            <person name="Levine S."/>
            <person name="Lewis D."/>
            <person name="Lewis T."/>
            <person name="Lindblad-toh K."/>
            <person name="Liu X."/>
            <person name="Lokyitsang T."/>
            <person name="Lokyitsang Y."/>
            <person name="Lucien O."/>
            <person name="Lui A."/>
            <person name="Ma L.J."/>
            <person name="Mabbitt R."/>
            <person name="Macdonald J."/>
            <person name="Maclean C."/>
            <person name="Major J."/>
            <person name="Manning J."/>
            <person name="Marabella R."/>
            <person name="Maru K."/>
            <person name="Matthews C."/>
            <person name="Mauceli E."/>
            <person name="Mccarthy M."/>
            <person name="Mcdonough S."/>
            <person name="Mcghee T."/>
            <person name="Meldrim J."/>
            <person name="Meneus L."/>
            <person name="Mesirov J."/>
            <person name="Mihalev A."/>
            <person name="Mihova T."/>
            <person name="Mikkelsen T."/>
            <person name="Mlenga V."/>
            <person name="Moru K."/>
            <person name="Mozes J."/>
            <person name="Mulrain L."/>
            <person name="Munson G."/>
            <person name="Naylor J."/>
            <person name="Newes C."/>
            <person name="Nguyen C."/>
            <person name="Nguyen N."/>
            <person name="Nguyen T."/>
            <person name="Nicol R."/>
            <person name="Nielsen C."/>
            <person name="Nizzari M."/>
            <person name="Norbu C."/>
            <person name="Norbu N."/>
            <person name="O'donnell P."/>
            <person name="Okoawo O."/>
            <person name="O'leary S."/>
            <person name="Omotosho B."/>
            <person name="O'neill K."/>
            <person name="Osman S."/>
            <person name="Parker S."/>
            <person name="Perrin D."/>
            <person name="Phunkhang P."/>
            <person name="Piqani B."/>
            <person name="Purcell S."/>
            <person name="Rachupka T."/>
            <person name="Ramasamy U."/>
            <person name="Rameau R."/>
            <person name="Ray V."/>
            <person name="Raymond C."/>
            <person name="Retta R."/>
            <person name="Richardson S."/>
            <person name="Rise C."/>
            <person name="Rodriguez J."/>
            <person name="Rogers J."/>
            <person name="Rogov P."/>
            <person name="Rutman M."/>
            <person name="Schupbach R."/>
            <person name="Seaman C."/>
            <person name="Settipalli S."/>
            <person name="Sharpe T."/>
            <person name="Sheridan J."/>
            <person name="Sherpa N."/>
            <person name="Shi J."/>
            <person name="Smirnov S."/>
            <person name="Smith C."/>
            <person name="Sougnez C."/>
            <person name="Spencer B."/>
            <person name="Stalker J."/>
            <person name="Stange-thomann N."/>
            <person name="Stavropoulos S."/>
            <person name="Stetson K."/>
            <person name="Stone C."/>
            <person name="Stone S."/>
            <person name="Stubbs M."/>
            <person name="Talamas J."/>
            <person name="Tchuinga P."/>
            <person name="Tenzing P."/>
            <person name="Tesfaye S."/>
            <person name="Theodore J."/>
            <person name="Thoulutsang Y."/>
            <person name="Topham K."/>
            <person name="Towey S."/>
            <person name="Tsamla T."/>
            <person name="Tsomo N."/>
            <person name="Vallee D."/>
            <person name="Vassiliev H."/>
            <person name="Venkataraman V."/>
            <person name="Vinson J."/>
            <person name="Vo A."/>
            <person name="Wade C."/>
            <person name="Wang S."/>
            <person name="Wangchuk T."/>
            <person name="Wangdi T."/>
            <person name="Whittaker C."/>
            <person name="Wilkinson J."/>
            <person name="Wu Y."/>
            <person name="Wyman D."/>
            <person name="Yadav S."/>
            <person name="Yang S."/>
            <person name="Yang X."/>
            <person name="Yeager S."/>
            <person name="Yee E."/>
            <person name="Young G."/>
            <person name="Zainoun J."/>
            <person name="Zembeck L."/>
            <person name="Zimmer A."/>
            <person name="Zody M."/>
            <person name="Lander E."/>
        </authorList>
    </citation>
    <scope>NUCLEOTIDE SEQUENCE [LARGE SCALE GENOMIC DNA]</scope>
</reference>
<dbReference type="CDD" id="cd11300">
    <property type="entry name" value="Fut8_like"/>
    <property type="match status" value="1"/>
</dbReference>
<keyword evidence="1 3" id="KW-0328">Glycosyltransferase</keyword>
<sequence length="478" mass="55405">FDYQTKDLIKNAMKKTTQLVELFRHQSERLGQMKPNATKSILAHFKRLSGPLENSLINDLEILRNLSAKEDSEEIQKLNDIAQNIIHTSQNPKNCQKANKLHCSMKHTSCGFGCIVHMYEICMFVAVGEARSMQYDLNQLIAYPGINATFKYPSDTCVNRTNFAKSLEKMQLHRKMKLSPSPLTEHLAVTHASWIPDKLLPRIKRVHTPSAWWTGQVVSYIVRLQKQVKSKLKKAKEKIKFAHPIAGIHVRRRDKIGEAYFLDLERYMDHVESWYDQYMLQHPEERVIRRVYLATDDAELVKSANTKYPEYQFITYVSDYMLNVVNRNSDSAINGILFDTFLLKECDFVVVTFSSNIGRLVYQLRQTLPMDPSFNTISLDDRHSYCGEKGQHHVAIMDHNPPSFIKCNDTQHRSNTKVMRSWTCELELKIGDKIQKIPFLHHEYLTGGYNRRTFLHGLYPAHKAKDILIPAPYPTFGL</sequence>
<organism evidence="5 6">
    <name type="scientific">Ciona savignyi</name>
    <name type="common">Pacific transparent sea squirt</name>
    <dbReference type="NCBI Taxonomy" id="51511"/>
    <lineage>
        <taxon>Eukaryota</taxon>
        <taxon>Metazoa</taxon>
        <taxon>Chordata</taxon>
        <taxon>Tunicata</taxon>
        <taxon>Ascidiacea</taxon>
        <taxon>Phlebobranchia</taxon>
        <taxon>Cionidae</taxon>
        <taxon>Ciona</taxon>
    </lineage>
</organism>
<dbReference type="Ensembl" id="ENSCSAVT00000016063.1">
    <property type="protein sequence ID" value="ENSCSAVP00000015884.1"/>
    <property type="gene ID" value="ENSCSAVG00000009340.1"/>
</dbReference>
<evidence type="ECO:0000313" key="5">
    <source>
        <dbReference type="Ensembl" id="ENSCSAVP00000015884.1"/>
    </source>
</evidence>
<dbReference type="GO" id="GO:0046921">
    <property type="term" value="F:alpha-(1-&gt;6)-fucosyltransferase activity"/>
    <property type="evidence" value="ECO:0007669"/>
    <property type="project" value="TreeGrafter"/>
</dbReference>
<reference evidence="5" key="3">
    <citation type="submission" date="2025-09" db="UniProtKB">
        <authorList>
            <consortium name="Ensembl"/>
        </authorList>
    </citation>
    <scope>IDENTIFICATION</scope>
</reference>
<dbReference type="GO" id="GO:0006487">
    <property type="term" value="P:protein N-linked glycosylation"/>
    <property type="evidence" value="ECO:0007669"/>
    <property type="project" value="TreeGrafter"/>
</dbReference>
<accession>H2ZE68</accession>
<dbReference type="STRING" id="51511.ENSCSAVP00000015884"/>
<reference evidence="5" key="2">
    <citation type="submission" date="2025-08" db="UniProtKB">
        <authorList>
            <consortium name="Ensembl"/>
        </authorList>
    </citation>
    <scope>IDENTIFICATION</scope>
</reference>
<dbReference type="Gene3D" id="3.40.50.11350">
    <property type="match status" value="1"/>
</dbReference>
<dbReference type="Proteomes" id="UP000007875">
    <property type="component" value="Unassembled WGS sequence"/>
</dbReference>
<comment type="similarity">
    <text evidence="3">Belongs to the glycosyltransferase 23 family.</text>
</comment>
<feature type="region of interest" description="Important for donor substrate binding" evidence="3">
    <location>
        <begin position="251"/>
        <end position="252"/>
    </location>
</feature>
<dbReference type="PANTHER" id="PTHR13132">
    <property type="entry name" value="ALPHA- 1,6 -FUCOSYLTRANSFERASE"/>
    <property type="match status" value="1"/>
</dbReference>
<name>H2ZE68_CIOSA</name>
<dbReference type="HOGENOM" id="CLU_021940_1_1_1"/>
<evidence type="ECO:0000256" key="2">
    <source>
        <dbReference type="ARBA" id="ARBA00022679"/>
    </source>
</evidence>
<dbReference type="PROSITE" id="PS51659">
    <property type="entry name" value="GT23"/>
    <property type="match status" value="1"/>
</dbReference>
<evidence type="ECO:0000256" key="1">
    <source>
        <dbReference type="ARBA" id="ARBA00022676"/>
    </source>
</evidence>
<feature type="domain" description="GT23" evidence="4">
    <location>
        <begin position="97"/>
        <end position="379"/>
    </location>
</feature>
<evidence type="ECO:0000256" key="3">
    <source>
        <dbReference type="PROSITE-ProRule" id="PRU00992"/>
    </source>
</evidence>
<evidence type="ECO:0000259" key="4">
    <source>
        <dbReference type="PROSITE" id="PS51659"/>
    </source>
</evidence>
<dbReference type="PANTHER" id="PTHR13132:SF29">
    <property type="entry name" value="ALPHA-(1,6)-FUCOSYLTRANSFERASE"/>
    <property type="match status" value="1"/>
</dbReference>
<protein>
    <recommendedName>
        <fullName evidence="4">GT23 domain-containing protein</fullName>
    </recommendedName>
</protein>
<evidence type="ECO:0000313" key="6">
    <source>
        <dbReference type="Proteomes" id="UP000007875"/>
    </source>
</evidence>
<dbReference type="InterPro" id="IPR027350">
    <property type="entry name" value="GT23_dom"/>
</dbReference>
<dbReference type="eggNOG" id="KOG3705">
    <property type="taxonomic scope" value="Eukaryota"/>
</dbReference>
<dbReference type="GeneTree" id="ENSGT00530000063737"/>
<dbReference type="Pfam" id="PF19745">
    <property type="entry name" value="FUT8_N_cat"/>
    <property type="match status" value="1"/>
</dbReference>
<proteinExistence type="inferred from homology"/>
<dbReference type="InParanoid" id="H2ZE68"/>
<keyword evidence="2 3" id="KW-0808">Transferase</keyword>
<dbReference type="InterPro" id="IPR045573">
    <property type="entry name" value="Fut8_N_cat"/>
</dbReference>